<comment type="caution">
    <text evidence="1">The sequence shown here is derived from an EMBL/GenBank/DDBJ whole genome shotgun (WGS) entry which is preliminary data.</text>
</comment>
<organism evidence="1 2">
    <name type="scientific">Flavobacterium silvisoli</name>
    <dbReference type="NCBI Taxonomy" id="2529433"/>
    <lineage>
        <taxon>Bacteria</taxon>
        <taxon>Pseudomonadati</taxon>
        <taxon>Bacteroidota</taxon>
        <taxon>Flavobacteriia</taxon>
        <taxon>Flavobacteriales</taxon>
        <taxon>Flavobacteriaceae</taxon>
        <taxon>Flavobacterium</taxon>
    </lineage>
</organism>
<evidence type="ECO:0000313" key="1">
    <source>
        <dbReference type="EMBL" id="TBX65985.1"/>
    </source>
</evidence>
<sequence>MTQLYASFSTNLLPFISVLLFTEVAFVSQLNLKSEGVKFSVLSAFFGGLTAGQQAVAHNISNRIFTSQVSFHNYFLAYVSSHGSGGGGGGGGHGG</sequence>
<gene>
    <name evidence="1" type="ORF">EZL74_11470</name>
</gene>
<proteinExistence type="predicted"/>
<dbReference type="EMBL" id="SJPE01000016">
    <property type="protein sequence ID" value="TBX65985.1"/>
    <property type="molecule type" value="Genomic_DNA"/>
</dbReference>
<dbReference type="Proteomes" id="UP000293300">
    <property type="component" value="Unassembled WGS sequence"/>
</dbReference>
<name>A0A4Q9YR45_9FLAO</name>
<evidence type="ECO:0000313" key="2">
    <source>
        <dbReference type="Proteomes" id="UP000293300"/>
    </source>
</evidence>
<protein>
    <submittedName>
        <fullName evidence="1">Uncharacterized protein</fullName>
    </submittedName>
</protein>
<reference evidence="1 2" key="1">
    <citation type="submission" date="2019-02" db="EMBL/GenBank/DDBJ databases">
        <title>Flavobacterium sp. RD-2-33 isolated from forest soil.</title>
        <authorList>
            <person name="Chaudhary D.K."/>
        </authorList>
    </citation>
    <scope>NUCLEOTIDE SEQUENCE [LARGE SCALE GENOMIC DNA]</scope>
    <source>
        <strain evidence="1 2">RD-2-33</strain>
    </source>
</reference>
<accession>A0A4Q9YR45</accession>
<keyword evidence="2" id="KW-1185">Reference proteome</keyword>
<dbReference type="AlphaFoldDB" id="A0A4Q9YR45"/>
<dbReference type="RefSeq" id="WP_131476764.1">
    <property type="nucleotide sequence ID" value="NZ_SJPE01000016.1"/>
</dbReference>